<dbReference type="InterPro" id="IPR023582">
    <property type="entry name" value="Impact"/>
</dbReference>
<organism evidence="3 4">
    <name type="scientific">Spiroplasma apis B31</name>
    <dbReference type="NCBI Taxonomy" id="1276258"/>
    <lineage>
        <taxon>Bacteria</taxon>
        <taxon>Bacillati</taxon>
        <taxon>Mycoplasmatota</taxon>
        <taxon>Mollicutes</taxon>
        <taxon>Entomoplasmatales</taxon>
        <taxon>Spiroplasmataceae</taxon>
        <taxon>Spiroplasma</taxon>
    </lineage>
</organism>
<dbReference type="Proteomes" id="UP000018550">
    <property type="component" value="Chromosome"/>
</dbReference>
<evidence type="ECO:0000313" key="4">
    <source>
        <dbReference type="Proteomes" id="UP000018550"/>
    </source>
</evidence>
<dbReference type="InterPro" id="IPR036956">
    <property type="entry name" value="Impact_N_sf"/>
</dbReference>
<dbReference type="Gene3D" id="3.30.230.30">
    <property type="entry name" value="Impact, N-terminal domain"/>
    <property type="match status" value="1"/>
</dbReference>
<dbReference type="PANTHER" id="PTHR16301:SF20">
    <property type="entry name" value="IMPACT FAMILY MEMBER YIGZ"/>
    <property type="match status" value="1"/>
</dbReference>
<dbReference type="SUPFAM" id="SSF54211">
    <property type="entry name" value="Ribosomal protein S5 domain 2-like"/>
    <property type="match status" value="1"/>
</dbReference>
<sequence>MVIYLKVPDVDKVLIFEETIKKSKFITYIGRVENKSDLEEFINKYRRIDARHNCWAYKYGYENPKYGYNNDGEPIGTAGEPLLRLIEVNKLTNIIIFCVRYYGGIKLGTGGLQRAYSNGAIQLLKEMSFSILELKFSLKISFNISHLKKITTYLHKLSIKETTKEFWEDTVVLDFFINDLELLNPISNEIEIISKKYDYY</sequence>
<dbReference type="KEGG" id="sapi:SAPIS_v1c00570"/>
<dbReference type="STRING" id="1276258.SAPIS_v1c00570"/>
<protein>
    <recommendedName>
        <fullName evidence="2">Impact N-terminal domain-containing protein</fullName>
    </recommendedName>
</protein>
<evidence type="ECO:0000313" key="3">
    <source>
        <dbReference type="EMBL" id="AHB35904.1"/>
    </source>
</evidence>
<evidence type="ECO:0000259" key="2">
    <source>
        <dbReference type="Pfam" id="PF01205"/>
    </source>
</evidence>
<dbReference type="GO" id="GO:0005737">
    <property type="term" value="C:cytoplasm"/>
    <property type="evidence" value="ECO:0007669"/>
    <property type="project" value="TreeGrafter"/>
</dbReference>
<dbReference type="PATRIC" id="fig|1276258.3.peg.55"/>
<evidence type="ECO:0000256" key="1">
    <source>
        <dbReference type="ARBA" id="ARBA00007665"/>
    </source>
</evidence>
<dbReference type="PANTHER" id="PTHR16301">
    <property type="entry name" value="IMPACT-RELATED"/>
    <property type="match status" value="1"/>
</dbReference>
<dbReference type="InterPro" id="IPR020568">
    <property type="entry name" value="Ribosomal_Su5_D2-typ_SF"/>
</dbReference>
<dbReference type="HOGENOM" id="CLU_083552_1_0_14"/>
<dbReference type="InterPro" id="IPR001498">
    <property type="entry name" value="Impact_N"/>
</dbReference>
<keyword evidence="4" id="KW-1185">Reference proteome</keyword>
<accession>V5RH83</accession>
<dbReference type="GO" id="GO:0006446">
    <property type="term" value="P:regulation of translational initiation"/>
    <property type="evidence" value="ECO:0007669"/>
    <property type="project" value="TreeGrafter"/>
</dbReference>
<comment type="similarity">
    <text evidence="1">Belongs to the IMPACT family.</text>
</comment>
<dbReference type="OrthoDB" id="9813771at2"/>
<gene>
    <name evidence="3" type="ORF">SAPIS_v1c00570</name>
</gene>
<feature type="domain" description="Impact N-terminal" evidence="2">
    <location>
        <begin position="21"/>
        <end position="123"/>
    </location>
</feature>
<dbReference type="AlphaFoldDB" id="V5RH83"/>
<proteinExistence type="inferred from homology"/>
<reference evidence="3 4" key="1">
    <citation type="journal article" date="2014" name="Genome Announc.">
        <title>Complete Genome Sequence of Spiroplasma apis B31T (ATCC 33834), a Bacterium Associated with May Disease of Honeybees (Apis mellifera).</title>
        <authorList>
            <person name="Ku C."/>
            <person name="Lo W.S."/>
            <person name="Chen L.L."/>
            <person name="Kuo C.H."/>
        </authorList>
    </citation>
    <scope>NUCLEOTIDE SEQUENCE [LARGE SCALE GENOMIC DNA]</scope>
    <source>
        <strain evidence="3">B31</strain>
    </source>
</reference>
<name>V5RH83_SPIAP</name>
<dbReference type="EMBL" id="CP006682">
    <property type="protein sequence ID" value="AHB35904.1"/>
    <property type="molecule type" value="Genomic_DNA"/>
</dbReference>
<dbReference type="Pfam" id="PF01205">
    <property type="entry name" value="Impact_N"/>
    <property type="match status" value="1"/>
</dbReference>
<dbReference type="eggNOG" id="COG1739">
    <property type="taxonomic scope" value="Bacteria"/>
</dbReference>